<name>A0A4D6KNL8_VIGUN</name>
<protein>
    <submittedName>
        <fullName evidence="1">Uncharacterized protein</fullName>
    </submittedName>
</protein>
<keyword evidence="2" id="KW-1185">Reference proteome</keyword>
<dbReference type="AlphaFoldDB" id="A0A4D6KNL8"/>
<evidence type="ECO:0000313" key="2">
    <source>
        <dbReference type="Proteomes" id="UP000501690"/>
    </source>
</evidence>
<proteinExistence type="predicted"/>
<evidence type="ECO:0000313" key="1">
    <source>
        <dbReference type="EMBL" id="QCD78103.1"/>
    </source>
</evidence>
<accession>A0A4D6KNL8</accession>
<gene>
    <name evidence="1" type="ORF">DEO72_LG1g1732</name>
</gene>
<dbReference type="EMBL" id="CP039345">
    <property type="protein sequence ID" value="QCD78103.1"/>
    <property type="molecule type" value="Genomic_DNA"/>
</dbReference>
<organism evidence="1 2">
    <name type="scientific">Vigna unguiculata</name>
    <name type="common">Cowpea</name>
    <dbReference type="NCBI Taxonomy" id="3917"/>
    <lineage>
        <taxon>Eukaryota</taxon>
        <taxon>Viridiplantae</taxon>
        <taxon>Streptophyta</taxon>
        <taxon>Embryophyta</taxon>
        <taxon>Tracheophyta</taxon>
        <taxon>Spermatophyta</taxon>
        <taxon>Magnoliopsida</taxon>
        <taxon>eudicotyledons</taxon>
        <taxon>Gunneridae</taxon>
        <taxon>Pentapetalae</taxon>
        <taxon>rosids</taxon>
        <taxon>fabids</taxon>
        <taxon>Fabales</taxon>
        <taxon>Fabaceae</taxon>
        <taxon>Papilionoideae</taxon>
        <taxon>50 kb inversion clade</taxon>
        <taxon>NPAAA clade</taxon>
        <taxon>indigoferoid/millettioid clade</taxon>
        <taxon>Phaseoleae</taxon>
        <taxon>Vigna</taxon>
    </lineage>
</organism>
<dbReference type="Proteomes" id="UP000501690">
    <property type="component" value="Linkage Group LG1"/>
</dbReference>
<reference evidence="1 2" key="1">
    <citation type="submission" date="2019-04" db="EMBL/GenBank/DDBJ databases">
        <title>An improved genome assembly and genetic linkage map for asparagus bean, Vigna unguiculata ssp. sesquipedialis.</title>
        <authorList>
            <person name="Xia Q."/>
            <person name="Zhang R."/>
            <person name="Dong Y."/>
        </authorList>
    </citation>
    <scope>NUCLEOTIDE SEQUENCE [LARGE SCALE GENOMIC DNA]</scope>
    <source>
        <tissue evidence="1">Leaf</tissue>
    </source>
</reference>
<sequence>MTLVVRAHGGASSVGRNPMDLPRVIGGASSIGLNSMNLVDVISRRPRGGASCKGVIPRRPRGDASLLGHNFIVSWWCLILCIRIVKSWGLK</sequence>